<feature type="chain" id="PRO_5002176787" description="Cyanovirin-N domain-containing protein" evidence="1">
    <location>
        <begin position="28"/>
        <end position="166"/>
    </location>
</feature>
<sequence>MLPSKLRQWTSLAILAIGLAPMRPLWASAQQSTVVCLSDFAWMNNSIGQDPCLVAAFVLGACTGGQFLVPSLDSGFTYGGPFISMATPCECNTITYNLMAACSICQNRAYITWSSWSTNCSMTYPGVYPEDIPSGTAIPHWAYQDVTVCHISCYHSFGVQTVIENR</sequence>
<dbReference type="HOGENOM" id="CLU_115535_0_0_1"/>
<gene>
    <name evidence="2" type="ORF">SCLCIDRAFT_120442</name>
</gene>
<reference evidence="3" key="2">
    <citation type="submission" date="2015-01" db="EMBL/GenBank/DDBJ databases">
        <title>Evolutionary Origins and Diversification of the Mycorrhizal Mutualists.</title>
        <authorList>
            <consortium name="DOE Joint Genome Institute"/>
            <consortium name="Mycorrhizal Genomics Consortium"/>
            <person name="Kohler A."/>
            <person name="Kuo A."/>
            <person name="Nagy L.G."/>
            <person name="Floudas D."/>
            <person name="Copeland A."/>
            <person name="Barry K.W."/>
            <person name="Cichocki N."/>
            <person name="Veneault-Fourrey C."/>
            <person name="LaButti K."/>
            <person name="Lindquist E.A."/>
            <person name="Lipzen A."/>
            <person name="Lundell T."/>
            <person name="Morin E."/>
            <person name="Murat C."/>
            <person name="Riley R."/>
            <person name="Ohm R."/>
            <person name="Sun H."/>
            <person name="Tunlid A."/>
            <person name="Henrissat B."/>
            <person name="Grigoriev I.V."/>
            <person name="Hibbett D.S."/>
            <person name="Martin F."/>
        </authorList>
    </citation>
    <scope>NUCLEOTIDE SEQUENCE [LARGE SCALE GENOMIC DNA]</scope>
    <source>
        <strain evidence="3">Foug A</strain>
    </source>
</reference>
<organism evidence="2 3">
    <name type="scientific">Scleroderma citrinum Foug A</name>
    <dbReference type="NCBI Taxonomy" id="1036808"/>
    <lineage>
        <taxon>Eukaryota</taxon>
        <taxon>Fungi</taxon>
        <taxon>Dikarya</taxon>
        <taxon>Basidiomycota</taxon>
        <taxon>Agaricomycotina</taxon>
        <taxon>Agaricomycetes</taxon>
        <taxon>Agaricomycetidae</taxon>
        <taxon>Boletales</taxon>
        <taxon>Sclerodermatineae</taxon>
        <taxon>Sclerodermataceae</taxon>
        <taxon>Scleroderma</taxon>
    </lineage>
</organism>
<dbReference type="OrthoDB" id="2526171at2759"/>
<name>A0A0C3DNF5_9AGAM</name>
<dbReference type="EMBL" id="KN822045">
    <property type="protein sequence ID" value="KIM62175.1"/>
    <property type="molecule type" value="Genomic_DNA"/>
</dbReference>
<keyword evidence="1" id="KW-0732">Signal</keyword>
<proteinExistence type="predicted"/>
<feature type="signal peptide" evidence="1">
    <location>
        <begin position="1"/>
        <end position="27"/>
    </location>
</feature>
<evidence type="ECO:0000313" key="3">
    <source>
        <dbReference type="Proteomes" id="UP000053989"/>
    </source>
</evidence>
<protein>
    <recommendedName>
        <fullName evidence="4">Cyanovirin-N domain-containing protein</fullName>
    </recommendedName>
</protein>
<keyword evidence="3" id="KW-1185">Reference proteome</keyword>
<dbReference type="Proteomes" id="UP000053989">
    <property type="component" value="Unassembled WGS sequence"/>
</dbReference>
<evidence type="ECO:0000313" key="2">
    <source>
        <dbReference type="EMBL" id="KIM62175.1"/>
    </source>
</evidence>
<accession>A0A0C3DNF5</accession>
<dbReference type="STRING" id="1036808.A0A0C3DNF5"/>
<evidence type="ECO:0008006" key="4">
    <source>
        <dbReference type="Google" id="ProtNLM"/>
    </source>
</evidence>
<dbReference type="AlphaFoldDB" id="A0A0C3DNF5"/>
<reference evidence="2 3" key="1">
    <citation type="submission" date="2014-04" db="EMBL/GenBank/DDBJ databases">
        <authorList>
            <consortium name="DOE Joint Genome Institute"/>
            <person name="Kuo A."/>
            <person name="Kohler A."/>
            <person name="Nagy L.G."/>
            <person name="Floudas D."/>
            <person name="Copeland A."/>
            <person name="Barry K.W."/>
            <person name="Cichocki N."/>
            <person name="Veneault-Fourrey C."/>
            <person name="LaButti K."/>
            <person name="Lindquist E.A."/>
            <person name="Lipzen A."/>
            <person name="Lundell T."/>
            <person name="Morin E."/>
            <person name="Murat C."/>
            <person name="Sun H."/>
            <person name="Tunlid A."/>
            <person name="Henrissat B."/>
            <person name="Grigoriev I.V."/>
            <person name="Hibbett D.S."/>
            <person name="Martin F."/>
            <person name="Nordberg H.P."/>
            <person name="Cantor M.N."/>
            <person name="Hua S.X."/>
        </authorList>
    </citation>
    <scope>NUCLEOTIDE SEQUENCE [LARGE SCALE GENOMIC DNA]</scope>
    <source>
        <strain evidence="2 3">Foug A</strain>
    </source>
</reference>
<dbReference type="InParanoid" id="A0A0C3DNF5"/>
<evidence type="ECO:0000256" key="1">
    <source>
        <dbReference type="SAM" id="SignalP"/>
    </source>
</evidence>